<evidence type="ECO:0000256" key="1">
    <source>
        <dbReference type="ARBA" id="ARBA00022603"/>
    </source>
</evidence>
<dbReference type="InterPro" id="IPR001678">
    <property type="entry name" value="MeTrfase_RsmB-F_NOP2_dom"/>
</dbReference>
<feature type="domain" description="SAM-dependent MTase RsmB/NOP-type" evidence="6">
    <location>
        <begin position="121"/>
        <end position="394"/>
    </location>
</feature>
<keyword evidence="4 5" id="KW-0694">RNA-binding</keyword>
<comment type="similarity">
    <text evidence="5">Belongs to the class I-like SAM-binding methyltransferase superfamily. RsmB/NOP family.</text>
</comment>
<keyword evidence="1 5" id="KW-0489">Methyltransferase</keyword>
<dbReference type="GO" id="GO:0008173">
    <property type="term" value="F:RNA methyltransferase activity"/>
    <property type="evidence" value="ECO:0007669"/>
    <property type="project" value="InterPro"/>
</dbReference>
<organism evidence="7 8">
    <name type="scientific">Filimonas zeae</name>
    <dbReference type="NCBI Taxonomy" id="1737353"/>
    <lineage>
        <taxon>Bacteria</taxon>
        <taxon>Pseudomonadati</taxon>
        <taxon>Bacteroidota</taxon>
        <taxon>Chitinophagia</taxon>
        <taxon>Chitinophagales</taxon>
        <taxon>Chitinophagaceae</taxon>
        <taxon>Filimonas</taxon>
    </lineage>
</organism>
<dbReference type="SUPFAM" id="SSF53335">
    <property type="entry name" value="S-adenosyl-L-methionine-dependent methyltransferases"/>
    <property type="match status" value="1"/>
</dbReference>
<dbReference type="Proteomes" id="UP000627292">
    <property type="component" value="Unassembled WGS sequence"/>
</dbReference>
<proteinExistence type="inferred from homology"/>
<evidence type="ECO:0000313" key="7">
    <source>
        <dbReference type="EMBL" id="GGH57786.1"/>
    </source>
</evidence>
<gene>
    <name evidence="7" type="ORF">GCM10011379_02820</name>
</gene>
<feature type="binding site" evidence="5">
    <location>
        <position position="295"/>
    </location>
    <ligand>
        <name>S-adenosyl-L-methionine</name>
        <dbReference type="ChEBI" id="CHEBI:59789"/>
    </ligand>
</feature>
<dbReference type="PANTHER" id="PTHR22807">
    <property type="entry name" value="NOP2 YEAST -RELATED NOL1/NOP2/FMU SUN DOMAIN-CONTAINING"/>
    <property type="match status" value="1"/>
</dbReference>
<dbReference type="GO" id="GO:0003723">
    <property type="term" value="F:RNA binding"/>
    <property type="evidence" value="ECO:0007669"/>
    <property type="project" value="UniProtKB-UniRule"/>
</dbReference>
<dbReference type="Gene3D" id="3.40.50.150">
    <property type="entry name" value="Vaccinia Virus protein VP39"/>
    <property type="match status" value="1"/>
</dbReference>
<evidence type="ECO:0000313" key="8">
    <source>
        <dbReference type="Proteomes" id="UP000627292"/>
    </source>
</evidence>
<dbReference type="PANTHER" id="PTHR22807:SF53">
    <property type="entry name" value="RIBOSOMAL RNA SMALL SUBUNIT METHYLTRANSFERASE B-RELATED"/>
    <property type="match status" value="1"/>
</dbReference>
<feature type="binding site" evidence="5">
    <location>
        <position position="245"/>
    </location>
    <ligand>
        <name>S-adenosyl-L-methionine</name>
        <dbReference type="ChEBI" id="CHEBI:59789"/>
    </ligand>
</feature>
<protein>
    <submittedName>
        <fullName evidence="7">SAM-dependent methyltransferase</fullName>
    </submittedName>
</protein>
<dbReference type="PRINTS" id="PR02008">
    <property type="entry name" value="RCMTFAMILY"/>
</dbReference>
<comment type="caution">
    <text evidence="5">Lacks conserved residue(s) required for the propagation of feature annotation.</text>
</comment>
<sequence length="394" mass="44156">MQYAHRYIQYAVTALAGFNGSLPLQHYLKQFFAADKKYGSKDRRFISHLCYCYFRTGHALQQLPAEERIKVSLYLCSEQLEGWNDLFTQAWQQAHTPQLTQRIQFVVQQGIPFEAAAVFPWLQQCSSDIDTTAFAHSHLLQPHVFLRVRPGMQKRVLQKLQQQQVVFTQPQPDCIALPPASKADQFLQLNSEAVVQDLSSQRVGDVLLQADNKRIRTVWDCCAASGGKSILVKDLLSDIQLTVSDVRASIIHNLKQRFAEAGIRSYQSFVADLTDKEALKRGPVPGKGFDLIVCDAPCSGSGTWGRTPEQLAFFTTAEIDRYATLQRKIVTTAVNALAPGGFLLYITCSVFAAENEQQTAYIQNQLQLKPVAATLLKGYHEKADTMYAALFTKA</sequence>
<evidence type="ECO:0000259" key="6">
    <source>
        <dbReference type="PROSITE" id="PS51686"/>
    </source>
</evidence>
<dbReference type="PROSITE" id="PS51686">
    <property type="entry name" value="SAM_MT_RSMB_NOP"/>
    <property type="match status" value="1"/>
</dbReference>
<keyword evidence="8" id="KW-1185">Reference proteome</keyword>
<reference evidence="7" key="2">
    <citation type="submission" date="2020-09" db="EMBL/GenBank/DDBJ databases">
        <authorList>
            <person name="Sun Q."/>
            <person name="Zhou Y."/>
        </authorList>
    </citation>
    <scope>NUCLEOTIDE SEQUENCE</scope>
    <source>
        <strain evidence="7">CGMCC 1.15290</strain>
    </source>
</reference>
<name>A0A917MSA8_9BACT</name>
<evidence type="ECO:0000256" key="2">
    <source>
        <dbReference type="ARBA" id="ARBA00022679"/>
    </source>
</evidence>
<dbReference type="RefSeq" id="WP_188949978.1">
    <property type="nucleotide sequence ID" value="NZ_BMIB01000001.1"/>
</dbReference>
<keyword evidence="3 5" id="KW-0949">S-adenosyl-L-methionine</keyword>
<evidence type="ECO:0000256" key="3">
    <source>
        <dbReference type="ARBA" id="ARBA00022691"/>
    </source>
</evidence>
<dbReference type="GO" id="GO:0001510">
    <property type="term" value="P:RNA methylation"/>
    <property type="evidence" value="ECO:0007669"/>
    <property type="project" value="InterPro"/>
</dbReference>
<accession>A0A917MSA8</accession>
<keyword evidence="2 5" id="KW-0808">Transferase</keyword>
<dbReference type="Pfam" id="PF01189">
    <property type="entry name" value="Methyltr_RsmB-F"/>
    <property type="match status" value="1"/>
</dbReference>
<evidence type="ECO:0000256" key="5">
    <source>
        <dbReference type="PROSITE-ProRule" id="PRU01023"/>
    </source>
</evidence>
<dbReference type="InterPro" id="IPR029063">
    <property type="entry name" value="SAM-dependent_MTases_sf"/>
</dbReference>
<dbReference type="EMBL" id="BMIB01000001">
    <property type="protein sequence ID" value="GGH57786.1"/>
    <property type="molecule type" value="Genomic_DNA"/>
</dbReference>
<comment type="caution">
    <text evidence="7">The sequence shown here is derived from an EMBL/GenBank/DDBJ whole genome shotgun (WGS) entry which is preliminary data.</text>
</comment>
<feature type="active site" description="Nucleophile" evidence="5">
    <location>
        <position position="348"/>
    </location>
</feature>
<evidence type="ECO:0000256" key="4">
    <source>
        <dbReference type="ARBA" id="ARBA00022884"/>
    </source>
</evidence>
<feature type="binding site" evidence="5">
    <location>
        <position position="272"/>
    </location>
    <ligand>
        <name>S-adenosyl-L-methionine</name>
        <dbReference type="ChEBI" id="CHEBI:59789"/>
    </ligand>
</feature>
<dbReference type="AlphaFoldDB" id="A0A917MSA8"/>
<dbReference type="CDD" id="cd02440">
    <property type="entry name" value="AdoMet_MTases"/>
    <property type="match status" value="1"/>
</dbReference>
<dbReference type="InterPro" id="IPR023267">
    <property type="entry name" value="RCMT"/>
</dbReference>
<reference evidence="7" key="1">
    <citation type="journal article" date="2014" name="Int. J. Syst. Evol. Microbiol.">
        <title>Complete genome sequence of Corynebacterium casei LMG S-19264T (=DSM 44701T), isolated from a smear-ripened cheese.</title>
        <authorList>
            <consortium name="US DOE Joint Genome Institute (JGI-PGF)"/>
            <person name="Walter F."/>
            <person name="Albersmeier A."/>
            <person name="Kalinowski J."/>
            <person name="Ruckert C."/>
        </authorList>
    </citation>
    <scope>NUCLEOTIDE SEQUENCE</scope>
    <source>
        <strain evidence="7">CGMCC 1.15290</strain>
    </source>
</reference>
<dbReference type="InterPro" id="IPR049560">
    <property type="entry name" value="MeTrfase_RsmB-F_NOP2_cat"/>
</dbReference>